<evidence type="ECO:0000313" key="1">
    <source>
        <dbReference type="EMBL" id="GGW54519.1"/>
    </source>
</evidence>
<sequence length="403" mass="45607">MLIKYYILREVFENFIRVVSESTHHDVGLSSCTELLLSINPGCKVMKIQTRFDIKPVQATVTLELTDVCEMGFCQTISYSGVSSVLRYLPKSEFIGLEVINSNIRIFSAIQNSILDEDVELKPIEENSNYFSKSSQPEVLTNYTAEPDCYPEHALKIKYKHVEVISNLNQIAYSNHQPANTVFLYLHNELGVFIELQSGEVYGKFQLSEEPLDNEFKTVMDFDGFKALKNVLKTMLKTKMKGVTLYAAENKMILSQDTINAQLPCIGLDQTFTAPFINESESGWLYEDPEKLVRMLYRLGVSSKKVDDVVKLTISDNKIQGFINTEAMAADRELVISSGEVQTLGQVFDVKRELLIAALKSFHRGHYVRIHGFLTEDTHITIRSTVNDDIVVLAKMTHVTEAS</sequence>
<name>A0ABQ2WH03_9ALTE</name>
<proteinExistence type="predicted"/>
<keyword evidence="2" id="KW-1185">Reference proteome</keyword>
<comment type="caution">
    <text evidence="1">The sequence shown here is derived from an EMBL/GenBank/DDBJ whole genome shotgun (WGS) entry which is preliminary data.</text>
</comment>
<dbReference type="RefSeq" id="WP_189480784.1">
    <property type="nucleotide sequence ID" value="NZ_BMYR01000003.1"/>
</dbReference>
<reference evidence="2" key="1">
    <citation type="journal article" date="2019" name="Int. J. Syst. Evol. Microbiol.">
        <title>The Global Catalogue of Microorganisms (GCM) 10K type strain sequencing project: providing services to taxonomists for standard genome sequencing and annotation.</title>
        <authorList>
            <consortium name="The Broad Institute Genomics Platform"/>
            <consortium name="The Broad Institute Genome Sequencing Center for Infectious Disease"/>
            <person name="Wu L."/>
            <person name="Ma J."/>
        </authorList>
    </citation>
    <scope>NUCLEOTIDE SEQUENCE [LARGE SCALE GENOMIC DNA]</scope>
    <source>
        <strain evidence="2">KCTC 23723</strain>
    </source>
</reference>
<organism evidence="1 2">
    <name type="scientific">Alishewanella tabrizica</name>
    <dbReference type="NCBI Taxonomy" id="671278"/>
    <lineage>
        <taxon>Bacteria</taxon>
        <taxon>Pseudomonadati</taxon>
        <taxon>Pseudomonadota</taxon>
        <taxon>Gammaproteobacteria</taxon>
        <taxon>Alteromonadales</taxon>
        <taxon>Alteromonadaceae</taxon>
        <taxon>Alishewanella</taxon>
    </lineage>
</organism>
<gene>
    <name evidence="1" type="ORF">GCM10008111_08080</name>
</gene>
<evidence type="ECO:0000313" key="2">
    <source>
        <dbReference type="Proteomes" id="UP000634667"/>
    </source>
</evidence>
<evidence type="ECO:0008006" key="3">
    <source>
        <dbReference type="Google" id="ProtNLM"/>
    </source>
</evidence>
<dbReference type="Proteomes" id="UP000634667">
    <property type="component" value="Unassembled WGS sequence"/>
</dbReference>
<accession>A0ABQ2WH03</accession>
<dbReference type="EMBL" id="BMYR01000003">
    <property type="protein sequence ID" value="GGW54519.1"/>
    <property type="molecule type" value="Genomic_DNA"/>
</dbReference>
<protein>
    <recommendedName>
        <fullName evidence="3">DNA polymerase III beta sliding clamp subunit</fullName>
    </recommendedName>
</protein>